<organism evidence="1 2">
    <name type="scientific">Nocardia cerradoensis</name>
    <dbReference type="NCBI Taxonomy" id="85688"/>
    <lineage>
        <taxon>Bacteria</taxon>
        <taxon>Bacillati</taxon>
        <taxon>Actinomycetota</taxon>
        <taxon>Actinomycetes</taxon>
        <taxon>Mycobacteriales</taxon>
        <taxon>Nocardiaceae</taxon>
        <taxon>Nocardia</taxon>
    </lineage>
</organism>
<proteinExistence type="predicted"/>
<reference evidence="1 2" key="1">
    <citation type="submission" date="2017-07" db="EMBL/GenBank/DDBJ databases">
        <title>First draft Genome Sequence of Nocardia cerradoensis isolated from human infection.</title>
        <authorList>
            <person name="Carrasco G."/>
        </authorList>
    </citation>
    <scope>NUCLEOTIDE SEQUENCE [LARGE SCALE GENOMIC DNA]</scope>
    <source>
        <strain evidence="1 2">CNM20130759</strain>
    </source>
</reference>
<comment type="caution">
    <text evidence="1">The sequence shown here is derived from an EMBL/GenBank/DDBJ whole genome shotgun (WGS) entry which is preliminary data.</text>
</comment>
<evidence type="ECO:0000313" key="2">
    <source>
        <dbReference type="Proteomes" id="UP000215506"/>
    </source>
</evidence>
<accession>A0A231GUR9</accession>
<dbReference type="EMBL" id="NGAF01000033">
    <property type="protein sequence ID" value="OXR40377.1"/>
    <property type="molecule type" value="Genomic_DNA"/>
</dbReference>
<dbReference type="InterPro" id="IPR029058">
    <property type="entry name" value="AB_hydrolase_fold"/>
</dbReference>
<sequence>MLLNTPGMDDTTGWSTARAEDLASHCYIVVAINHTHEAFAVQFPDGHTECSRVP</sequence>
<protein>
    <submittedName>
        <fullName evidence="1">Uncharacterized protein</fullName>
    </submittedName>
</protein>
<dbReference type="Proteomes" id="UP000215506">
    <property type="component" value="Unassembled WGS sequence"/>
</dbReference>
<keyword evidence="2" id="KW-1185">Reference proteome</keyword>
<dbReference type="AlphaFoldDB" id="A0A231GUR9"/>
<evidence type="ECO:0000313" key="1">
    <source>
        <dbReference type="EMBL" id="OXR40377.1"/>
    </source>
</evidence>
<dbReference type="Gene3D" id="3.40.50.1820">
    <property type="entry name" value="alpha/beta hydrolase"/>
    <property type="match status" value="1"/>
</dbReference>
<gene>
    <name evidence="1" type="ORF">B7C42_07543</name>
</gene>
<name>A0A231GUR9_9NOCA</name>
<dbReference type="RefSeq" id="WP_189595122.1">
    <property type="nucleotide sequence ID" value="NZ_NGAF01000033.1"/>
</dbReference>